<feature type="region of interest" description="Disordered" evidence="1">
    <location>
        <begin position="1"/>
        <end position="138"/>
    </location>
</feature>
<evidence type="ECO:0000256" key="1">
    <source>
        <dbReference type="SAM" id="MobiDB-lite"/>
    </source>
</evidence>
<proteinExistence type="predicted"/>
<gene>
    <name evidence="2" type="ORF">ACJ73_06804</name>
</gene>
<organism evidence="2 3">
    <name type="scientific">Blastomyces percursus</name>
    <dbReference type="NCBI Taxonomy" id="1658174"/>
    <lineage>
        <taxon>Eukaryota</taxon>
        <taxon>Fungi</taxon>
        <taxon>Dikarya</taxon>
        <taxon>Ascomycota</taxon>
        <taxon>Pezizomycotina</taxon>
        <taxon>Eurotiomycetes</taxon>
        <taxon>Eurotiomycetidae</taxon>
        <taxon>Onygenales</taxon>
        <taxon>Ajellomycetaceae</taxon>
        <taxon>Blastomyces</taxon>
    </lineage>
</organism>
<protein>
    <submittedName>
        <fullName evidence="2">Uncharacterized protein</fullName>
    </submittedName>
</protein>
<dbReference type="EMBL" id="LGTZ01001259">
    <property type="protein sequence ID" value="OJD21856.1"/>
    <property type="molecule type" value="Genomic_DNA"/>
</dbReference>
<keyword evidence="3" id="KW-1185">Reference proteome</keyword>
<sequence>MTPSLPEHAAASEIRASFYDPQRSPRSSPPTMDQLLSRFVRPRLPRSADGEPGSSPDNPIDLDDRTDEKRDTEPLSEDREASHLGGDTERECDSETGDGRNSEATSIRDLKGESQTQPQSGPRPTGPPQPVPEPEPKAVTACERCLDCVGSDEENVEPLPPPSPRSISGALPDIISEDGPSKETHAKVGDSFAPHLEPDTSGSHILLHREAREGHFEFLLWRPYGSGRMTLRRSIRISSSVTRRGWTSGLQKGRESEHGPLFQSLGDHHVRKSRGSAKYRFGRMRVNGLLLLQCCLVLYACLACISG</sequence>
<accession>A0A1J9PZW4</accession>
<dbReference type="Proteomes" id="UP000242791">
    <property type="component" value="Unassembled WGS sequence"/>
</dbReference>
<feature type="region of interest" description="Disordered" evidence="1">
    <location>
        <begin position="152"/>
        <end position="186"/>
    </location>
</feature>
<dbReference type="AlphaFoldDB" id="A0A1J9PZW4"/>
<name>A0A1J9PZW4_9EURO</name>
<feature type="compositionally biased region" description="Basic and acidic residues" evidence="1">
    <location>
        <begin position="62"/>
        <end position="112"/>
    </location>
</feature>
<dbReference type="OrthoDB" id="4186102at2759"/>
<feature type="compositionally biased region" description="Pro residues" evidence="1">
    <location>
        <begin position="124"/>
        <end position="133"/>
    </location>
</feature>
<comment type="caution">
    <text evidence="2">The sequence shown here is derived from an EMBL/GenBank/DDBJ whole genome shotgun (WGS) entry which is preliminary data.</text>
</comment>
<evidence type="ECO:0000313" key="3">
    <source>
        <dbReference type="Proteomes" id="UP000242791"/>
    </source>
</evidence>
<evidence type="ECO:0000313" key="2">
    <source>
        <dbReference type="EMBL" id="OJD21856.1"/>
    </source>
</evidence>
<dbReference type="VEuPathDB" id="FungiDB:ACJ73_06804"/>
<reference evidence="2 3" key="1">
    <citation type="submission" date="2015-08" db="EMBL/GenBank/DDBJ databases">
        <title>Emmonsia species relationships and genome sequence.</title>
        <authorList>
            <person name="Cuomo C.A."/>
            <person name="Schwartz I.S."/>
            <person name="Kenyon C."/>
            <person name="De Hoog G.S."/>
            <person name="Govender N.P."/>
            <person name="Botha A."/>
            <person name="Moreno L."/>
            <person name="De Vries M."/>
            <person name="Munoz J.F."/>
            <person name="Stielow J.B."/>
        </authorList>
    </citation>
    <scope>NUCLEOTIDE SEQUENCE [LARGE SCALE GENOMIC DNA]</scope>
    <source>
        <strain evidence="2 3">EI222</strain>
    </source>
</reference>
<feature type="compositionally biased region" description="Low complexity" evidence="1">
    <location>
        <begin position="114"/>
        <end position="123"/>
    </location>
</feature>